<evidence type="ECO:0000313" key="3">
    <source>
        <dbReference type="EMBL" id="AWX99604.1"/>
    </source>
</evidence>
<dbReference type="InterPro" id="IPR000873">
    <property type="entry name" value="AMP-dep_synth/lig_dom"/>
</dbReference>
<evidence type="ECO:0000259" key="2">
    <source>
        <dbReference type="Pfam" id="PF22818"/>
    </source>
</evidence>
<dbReference type="Proteomes" id="UP000249898">
    <property type="component" value="Chromosome"/>
</dbReference>
<evidence type="ECO:0000259" key="1">
    <source>
        <dbReference type="Pfam" id="PF00501"/>
    </source>
</evidence>
<dbReference type="Pfam" id="PF00501">
    <property type="entry name" value="AMP-binding"/>
    <property type="match status" value="1"/>
</dbReference>
<dbReference type="InterPro" id="IPR054545">
    <property type="entry name" value="ApeI-like"/>
</dbReference>
<dbReference type="PANTHER" id="PTHR45398:SF1">
    <property type="entry name" value="ENZYME, PUTATIVE (JCVI)-RELATED"/>
    <property type="match status" value="1"/>
</dbReference>
<name>A0A2Z4PQ77_9GAMM</name>
<dbReference type="Gene3D" id="3.40.50.12780">
    <property type="entry name" value="N-terminal domain of ligase-like"/>
    <property type="match status" value="1"/>
</dbReference>
<dbReference type="AlphaFoldDB" id="A0A2Z4PQ77"/>
<dbReference type="InterPro" id="IPR042099">
    <property type="entry name" value="ANL_N_sf"/>
</dbReference>
<dbReference type="InterPro" id="IPR029069">
    <property type="entry name" value="HotDog_dom_sf"/>
</dbReference>
<organism evidence="3 4">
    <name type="scientific">Marinomonas primoryensis</name>
    <dbReference type="NCBI Taxonomy" id="178399"/>
    <lineage>
        <taxon>Bacteria</taxon>
        <taxon>Pseudomonadati</taxon>
        <taxon>Pseudomonadota</taxon>
        <taxon>Gammaproteobacteria</taxon>
        <taxon>Oceanospirillales</taxon>
        <taxon>Oceanospirillaceae</taxon>
        <taxon>Marinomonas</taxon>
    </lineage>
</organism>
<dbReference type="OrthoDB" id="9787658at2"/>
<gene>
    <name evidence="3" type="ORF">A8139_06055</name>
</gene>
<dbReference type="EMBL" id="CP016181">
    <property type="protein sequence ID" value="AWX99604.1"/>
    <property type="molecule type" value="Genomic_DNA"/>
</dbReference>
<dbReference type="PANTHER" id="PTHR45398">
    <property type="match status" value="1"/>
</dbReference>
<dbReference type="SUPFAM" id="SSF56801">
    <property type="entry name" value="Acetyl-CoA synthetase-like"/>
    <property type="match status" value="1"/>
</dbReference>
<dbReference type="SUPFAM" id="SSF54637">
    <property type="entry name" value="Thioesterase/thiol ester dehydrase-isomerase"/>
    <property type="match status" value="1"/>
</dbReference>
<dbReference type="Gene3D" id="3.30.300.30">
    <property type="match status" value="1"/>
</dbReference>
<dbReference type="RefSeq" id="WP_112136495.1">
    <property type="nucleotide sequence ID" value="NZ_CP016181.1"/>
</dbReference>
<sequence length="565" mass="64466">MKTLTLLSRWLLDVTDEHPIAMMDDVIVTKAQVSNKVAMWQAILPLSPGQKWAVYHSDAIEFFTLLLALWQSNCTACIPGDNCTSTVERLENSVTGFLGEFENAHSSEQNNSQLTRKTFSWIEIERGFPAIEVYTSGSTGEPKPITKTMAQIDDELCCIEALWPLSDTSIVLSTVTHQHLFGLTFRLFWSLAKGRLLLSKHSSFSEDIYHLASQCNQFILISTPAHLKRLNHQLDWSMLQGKCEAAISSAAPLQYEESMYAAKLLYTPIFEIYGSSETGAVAWRNQSKIEADYWTLLPHITLNQTEKGYIVNGPHVSSEHQTLSDNIEQLTPDCFRLHGRTDRIVKVEGKRLSLSKMEKCLEQSDWVTIARALVVTKKREEVAIVAELSDKGRALVQQHSQKWLIARLKQSLKASFELVLIPRRWRFVSTLPYNQQGKLPMESLQALFDNQEMKWPQVLDRTHTSENTYRLNFYIPKELIYFDGHFENNPILPGIAQTHWAQHYGKEVFAFKGRFSRLEAVKFQSVIFPGSKVTLTLEYHPIKGKLAFQYISEKGVHSSGRICFE</sequence>
<evidence type="ECO:0000313" key="4">
    <source>
        <dbReference type="Proteomes" id="UP000249898"/>
    </source>
</evidence>
<dbReference type="InterPro" id="IPR045851">
    <property type="entry name" value="AMP-bd_C_sf"/>
</dbReference>
<feature type="domain" description="AMP-dependent synthetase/ligase" evidence="1">
    <location>
        <begin position="129"/>
        <end position="287"/>
    </location>
</feature>
<dbReference type="Pfam" id="PF22818">
    <property type="entry name" value="ApeI-like"/>
    <property type="match status" value="1"/>
</dbReference>
<protein>
    <submittedName>
        <fullName evidence="3">AMP-dependent synthetase</fullName>
    </submittedName>
</protein>
<dbReference type="Gene3D" id="3.10.129.10">
    <property type="entry name" value="Hotdog Thioesterase"/>
    <property type="match status" value="1"/>
</dbReference>
<feature type="domain" description="ApeI dehydratase-like" evidence="2">
    <location>
        <begin position="464"/>
        <end position="561"/>
    </location>
</feature>
<reference evidence="3 4" key="1">
    <citation type="submission" date="2016-06" db="EMBL/GenBank/DDBJ databases">
        <title>The sequenced genome of the ice-adhering bacterium Marinomonas primoryensis, from Antarctica.</title>
        <authorList>
            <person name="Graham L."/>
            <person name="Vance T.D.R."/>
            <person name="Davies P.L."/>
        </authorList>
    </citation>
    <scope>NUCLEOTIDE SEQUENCE [LARGE SCALE GENOMIC DNA]</scope>
    <source>
        <strain evidence="3 4">AceL</strain>
    </source>
</reference>
<accession>A0A2Z4PQ77</accession>
<proteinExistence type="predicted"/>